<keyword evidence="4" id="KW-1185">Reference proteome</keyword>
<evidence type="ECO:0000256" key="2">
    <source>
        <dbReference type="SAM" id="SignalP"/>
    </source>
</evidence>
<protein>
    <submittedName>
        <fullName evidence="3">Uncharacterized protein</fullName>
    </submittedName>
</protein>
<gene>
    <name evidence="3" type="ORF">OKA05_27320</name>
</gene>
<accession>A0ABT3GS21</accession>
<evidence type="ECO:0000256" key="1">
    <source>
        <dbReference type="SAM" id="MobiDB-lite"/>
    </source>
</evidence>
<evidence type="ECO:0000313" key="4">
    <source>
        <dbReference type="Proteomes" id="UP001320876"/>
    </source>
</evidence>
<dbReference type="Proteomes" id="UP001320876">
    <property type="component" value="Unassembled WGS sequence"/>
</dbReference>
<dbReference type="EMBL" id="JAPDDT010000023">
    <property type="protein sequence ID" value="MCW1926295.1"/>
    <property type="molecule type" value="Genomic_DNA"/>
</dbReference>
<keyword evidence="2" id="KW-0732">Signal</keyword>
<feature type="signal peptide" evidence="2">
    <location>
        <begin position="1"/>
        <end position="17"/>
    </location>
</feature>
<evidence type="ECO:0000313" key="3">
    <source>
        <dbReference type="EMBL" id="MCW1926295.1"/>
    </source>
</evidence>
<proteinExistence type="predicted"/>
<feature type="compositionally biased region" description="Basic and acidic residues" evidence="1">
    <location>
        <begin position="280"/>
        <end position="302"/>
    </location>
</feature>
<name>A0ABT3GS21_9BACT</name>
<reference evidence="3 4" key="1">
    <citation type="submission" date="2022-10" db="EMBL/GenBank/DDBJ databases">
        <title>Luteolibacter arcticus strain CCTCC AB 2014275, whole genome shotgun sequencing project.</title>
        <authorList>
            <person name="Zhao G."/>
            <person name="Shen L."/>
        </authorList>
    </citation>
    <scope>NUCLEOTIDE SEQUENCE [LARGE SCALE GENOMIC DNA]</scope>
    <source>
        <strain evidence="3 4">CCTCC AB 2014275</strain>
    </source>
</reference>
<feature type="chain" id="PRO_5047097526" evidence="2">
    <location>
        <begin position="18"/>
        <end position="302"/>
    </location>
</feature>
<dbReference type="RefSeq" id="WP_264490403.1">
    <property type="nucleotide sequence ID" value="NZ_JAPDDT010000023.1"/>
</dbReference>
<feature type="region of interest" description="Disordered" evidence="1">
    <location>
        <begin position="279"/>
        <end position="302"/>
    </location>
</feature>
<organism evidence="3 4">
    <name type="scientific">Luteolibacter arcticus</name>
    <dbReference type="NCBI Taxonomy" id="1581411"/>
    <lineage>
        <taxon>Bacteria</taxon>
        <taxon>Pseudomonadati</taxon>
        <taxon>Verrucomicrobiota</taxon>
        <taxon>Verrucomicrobiia</taxon>
        <taxon>Verrucomicrobiales</taxon>
        <taxon>Verrucomicrobiaceae</taxon>
        <taxon>Luteolibacter</taxon>
    </lineage>
</organism>
<sequence length="302" mass="34075">MKHTLLILLLTALPSLARLGETKADCEARYGKPVRTTASGKPVYLKGGLEIAILFWKDKAAILYIAKPTPGAPDLDNSNWEAEKRASLSQAEMDVLLKASSGTSEWKRQSEEDNPFQDLAWKRSDSKADASYYDKRLILSDTDAEAEMEKETERQEAEKLKDFGGFGETRAQCDKRYGKPIEVDGDQADYKKDGILILVTFWKGKAARLIFIPKPPDSEPEGKGFFLAHERDAILKANGEGSQWKEDEDDEDLNRIAWFRADGKAFALYHSDDDNLIIASEEHTDHQRQQDEKEEAKKLDGF</sequence>
<comment type="caution">
    <text evidence="3">The sequence shown here is derived from an EMBL/GenBank/DDBJ whole genome shotgun (WGS) entry which is preliminary data.</text>
</comment>